<protein>
    <submittedName>
        <fullName evidence="4">Thioesterase family protein</fullName>
    </submittedName>
</protein>
<dbReference type="Proteomes" id="UP000003146">
    <property type="component" value="Unassembled WGS sequence"/>
</dbReference>
<proteinExistence type="predicted"/>
<organism evidence="4 5">
    <name type="scientific">Phocaeicola coprocola DSM 17136</name>
    <dbReference type="NCBI Taxonomy" id="470145"/>
    <lineage>
        <taxon>Bacteria</taxon>
        <taxon>Pseudomonadati</taxon>
        <taxon>Bacteroidota</taxon>
        <taxon>Bacteroidia</taxon>
        <taxon>Bacteroidales</taxon>
        <taxon>Bacteroidaceae</taxon>
        <taxon>Phocaeicola</taxon>
    </lineage>
</organism>
<reference evidence="4 5" key="1">
    <citation type="submission" date="2008-04" db="EMBL/GenBank/DDBJ databases">
        <title>Draft genome sequence of Bacteroides coprocola (DSM 17136).</title>
        <authorList>
            <person name="Sudarsanam P."/>
            <person name="Ley R."/>
            <person name="Guruge J."/>
            <person name="Turnbaugh P.J."/>
            <person name="Mahowald M."/>
            <person name="Liep D."/>
            <person name="Gordon J."/>
        </authorList>
    </citation>
    <scope>NUCLEOTIDE SEQUENCE [LARGE SCALE GENOMIC DNA]</scope>
    <source>
        <strain evidence="4 5">DSM 17136</strain>
    </source>
</reference>
<feature type="binding site" evidence="2">
    <location>
        <position position="59"/>
    </location>
    <ligand>
        <name>substrate</name>
    </ligand>
</feature>
<feature type="active site" evidence="1">
    <location>
        <position position="66"/>
    </location>
</feature>
<dbReference type="STRING" id="470145.BACCOP_03353"/>
<accession>B3JN41</accession>
<dbReference type="GeneID" id="79860635"/>
<evidence type="ECO:0000259" key="3">
    <source>
        <dbReference type="Pfam" id="PF22636"/>
    </source>
</evidence>
<reference evidence="4 5" key="2">
    <citation type="submission" date="2008-04" db="EMBL/GenBank/DDBJ databases">
        <authorList>
            <person name="Fulton L."/>
            <person name="Clifton S."/>
            <person name="Fulton B."/>
            <person name="Xu J."/>
            <person name="Minx P."/>
            <person name="Pepin K.H."/>
            <person name="Johnson M."/>
            <person name="Thiruvilangam P."/>
            <person name="Bhonagiri V."/>
            <person name="Nash W.E."/>
            <person name="Mardis E.R."/>
            <person name="Wilson R.K."/>
        </authorList>
    </citation>
    <scope>NUCLEOTIDE SEQUENCE [LARGE SCALE GENOMIC DNA]</scope>
    <source>
        <strain evidence="4 5">DSM 17136</strain>
    </source>
</reference>
<dbReference type="RefSeq" id="WP_007566968.1">
    <property type="nucleotide sequence ID" value="NZ_DS981457.1"/>
</dbReference>
<evidence type="ECO:0000313" key="5">
    <source>
        <dbReference type="Proteomes" id="UP000003146"/>
    </source>
</evidence>
<feature type="domain" description="Fluoroacetyl-CoA-specific thioesterase-like" evidence="3">
    <location>
        <begin position="16"/>
        <end position="115"/>
    </location>
</feature>
<comment type="caution">
    <text evidence="4">The sequence shown here is derived from an EMBL/GenBank/DDBJ whole genome shotgun (WGS) entry which is preliminary data.</text>
</comment>
<evidence type="ECO:0000256" key="1">
    <source>
        <dbReference type="PIRSR" id="PIRSR014972-1"/>
    </source>
</evidence>
<dbReference type="InterPro" id="IPR025540">
    <property type="entry name" value="FlK"/>
</dbReference>
<evidence type="ECO:0000256" key="2">
    <source>
        <dbReference type="PIRSR" id="PIRSR014972-2"/>
    </source>
</evidence>
<dbReference type="PIRSF" id="PIRSF014972">
    <property type="entry name" value="FlK"/>
    <property type="match status" value="1"/>
</dbReference>
<feature type="binding site" evidence="2">
    <location>
        <position position="59"/>
    </location>
    <ligand>
        <name>CoA</name>
        <dbReference type="ChEBI" id="CHEBI:57287"/>
    </ligand>
</feature>
<feature type="active site" evidence="1">
    <location>
        <position position="40"/>
    </location>
</feature>
<evidence type="ECO:0000313" key="4">
    <source>
        <dbReference type="EMBL" id="EDU99801.1"/>
    </source>
</evidence>
<dbReference type="Gene3D" id="3.10.129.10">
    <property type="entry name" value="Hotdog Thioesterase"/>
    <property type="match status" value="1"/>
</dbReference>
<dbReference type="eggNOG" id="COG5496">
    <property type="taxonomic scope" value="Bacteria"/>
</dbReference>
<dbReference type="PANTHER" id="PTHR36934">
    <property type="entry name" value="BLR0278 PROTEIN"/>
    <property type="match status" value="1"/>
</dbReference>
<feature type="binding site" evidence="2">
    <location>
        <position position="110"/>
    </location>
    <ligand>
        <name>substrate</name>
    </ligand>
</feature>
<dbReference type="SUPFAM" id="SSF54637">
    <property type="entry name" value="Thioesterase/thiol ester dehydrase-isomerase"/>
    <property type="match status" value="1"/>
</dbReference>
<dbReference type="InterPro" id="IPR029069">
    <property type="entry name" value="HotDog_dom_sf"/>
</dbReference>
<name>B3JN41_9BACT</name>
<sequence>MEKGLTYTSQTTVCKGNTALTLGSGDMEVFATPALVALMENAAMNAVKPYLPKDSTTVGAMIQTSHIKPSGLGEVISATAILEEEEGRKLTFKVSASDSKGIIGEGIHIRYIVDHKRFLSKLDTESSK</sequence>
<dbReference type="Pfam" id="PF22636">
    <property type="entry name" value="FlK"/>
    <property type="match status" value="1"/>
</dbReference>
<dbReference type="AlphaFoldDB" id="B3JN41"/>
<dbReference type="PANTHER" id="PTHR36934:SF1">
    <property type="entry name" value="THIOESTERASE DOMAIN-CONTAINING PROTEIN"/>
    <property type="match status" value="1"/>
</dbReference>
<dbReference type="InterPro" id="IPR054485">
    <property type="entry name" value="FlK-like_dom"/>
</dbReference>
<gene>
    <name evidence="4" type="ORF">BACCOP_03353</name>
</gene>
<dbReference type="EMBL" id="ABIY02000115">
    <property type="protein sequence ID" value="EDU99801.1"/>
    <property type="molecule type" value="Genomic_DNA"/>
</dbReference>
<dbReference type="HOGENOM" id="CLU_119426_2_0_10"/>
<feature type="active site" evidence="1">
    <location>
        <position position="32"/>
    </location>
</feature>